<dbReference type="EMBL" id="MU118633">
    <property type="protein sequence ID" value="KAF9642172.1"/>
    <property type="molecule type" value="Genomic_DNA"/>
</dbReference>
<keyword evidence="2" id="KW-1185">Reference proteome</keyword>
<accession>A0ACB6YY38</accession>
<organism evidence="1 2">
    <name type="scientific">Thelephora ganbajun</name>
    <name type="common">Ganba fungus</name>
    <dbReference type="NCBI Taxonomy" id="370292"/>
    <lineage>
        <taxon>Eukaryota</taxon>
        <taxon>Fungi</taxon>
        <taxon>Dikarya</taxon>
        <taxon>Basidiomycota</taxon>
        <taxon>Agaricomycotina</taxon>
        <taxon>Agaricomycetes</taxon>
        <taxon>Thelephorales</taxon>
        <taxon>Thelephoraceae</taxon>
        <taxon>Thelephora</taxon>
    </lineage>
</organism>
<protein>
    <submittedName>
        <fullName evidence="1">Uncharacterized protein</fullName>
    </submittedName>
</protein>
<evidence type="ECO:0000313" key="1">
    <source>
        <dbReference type="EMBL" id="KAF9642172.1"/>
    </source>
</evidence>
<reference evidence="1" key="1">
    <citation type="submission" date="2019-10" db="EMBL/GenBank/DDBJ databases">
        <authorList>
            <consortium name="DOE Joint Genome Institute"/>
            <person name="Kuo A."/>
            <person name="Miyauchi S."/>
            <person name="Kiss E."/>
            <person name="Drula E."/>
            <person name="Kohler A."/>
            <person name="Sanchez-Garcia M."/>
            <person name="Andreopoulos B."/>
            <person name="Barry K.W."/>
            <person name="Bonito G."/>
            <person name="Buee M."/>
            <person name="Carver A."/>
            <person name="Chen C."/>
            <person name="Cichocki N."/>
            <person name="Clum A."/>
            <person name="Culley D."/>
            <person name="Crous P.W."/>
            <person name="Fauchery L."/>
            <person name="Girlanda M."/>
            <person name="Hayes R."/>
            <person name="Keri Z."/>
            <person name="Labutti K."/>
            <person name="Lipzen A."/>
            <person name="Lombard V."/>
            <person name="Magnuson J."/>
            <person name="Maillard F."/>
            <person name="Morin E."/>
            <person name="Murat C."/>
            <person name="Nolan M."/>
            <person name="Ohm R."/>
            <person name="Pangilinan J."/>
            <person name="Pereira M."/>
            <person name="Perotto S."/>
            <person name="Peter M."/>
            <person name="Riley R."/>
            <person name="Sitrit Y."/>
            <person name="Stielow B."/>
            <person name="Szollosi G."/>
            <person name="Zifcakova L."/>
            <person name="Stursova M."/>
            <person name="Spatafora J.W."/>
            <person name="Tedersoo L."/>
            <person name="Vaario L.-M."/>
            <person name="Yamada A."/>
            <person name="Yan M."/>
            <person name="Wang P."/>
            <person name="Xu J."/>
            <person name="Bruns T."/>
            <person name="Baldrian P."/>
            <person name="Vilgalys R."/>
            <person name="Henrissat B."/>
            <person name="Grigoriev I.V."/>
            <person name="Hibbett D."/>
            <person name="Nagy L.G."/>
            <person name="Martin F.M."/>
        </authorList>
    </citation>
    <scope>NUCLEOTIDE SEQUENCE</scope>
    <source>
        <strain evidence="1">P2</strain>
    </source>
</reference>
<gene>
    <name evidence="1" type="ORF">BDM02DRAFT_2524669</name>
</gene>
<comment type="caution">
    <text evidence="1">The sequence shown here is derived from an EMBL/GenBank/DDBJ whole genome shotgun (WGS) entry which is preliminary data.</text>
</comment>
<reference evidence="1" key="2">
    <citation type="journal article" date="2020" name="Nat. Commun.">
        <title>Large-scale genome sequencing of mycorrhizal fungi provides insights into the early evolution of symbiotic traits.</title>
        <authorList>
            <person name="Miyauchi S."/>
            <person name="Kiss E."/>
            <person name="Kuo A."/>
            <person name="Drula E."/>
            <person name="Kohler A."/>
            <person name="Sanchez-Garcia M."/>
            <person name="Morin E."/>
            <person name="Andreopoulos B."/>
            <person name="Barry K.W."/>
            <person name="Bonito G."/>
            <person name="Buee M."/>
            <person name="Carver A."/>
            <person name="Chen C."/>
            <person name="Cichocki N."/>
            <person name="Clum A."/>
            <person name="Culley D."/>
            <person name="Crous P.W."/>
            <person name="Fauchery L."/>
            <person name="Girlanda M."/>
            <person name="Hayes R.D."/>
            <person name="Keri Z."/>
            <person name="LaButti K."/>
            <person name="Lipzen A."/>
            <person name="Lombard V."/>
            <person name="Magnuson J."/>
            <person name="Maillard F."/>
            <person name="Murat C."/>
            <person name="Nolan M."/>
            <person name="Ohm R.A."/>
            <person name="Pangilinan J."/>
            <person name="Pereira M.F."/>
            <person name="Perotto S."/>
            <person name="Peter M."/>
            <person name="Pfister S."/>
            <person name="Riley R."/>
            <person name="Sitrit Y."/>
            <person name="Stielow J.B."/>
            <person name="Szollosi G."/>
            <person name="Zifcakova L."/>
            <person name="Stursova M."/>
            <person name="Spatafora J.W."/>
            <person name="Tedersoo L."/>
            <person name="Vaario L.M."/>
            <person name="Yamada A."/>
            <person name="Yan M."/>
            <person name="Wang P."/>
            <person name="Xu J."/>
            <person name="Bruns T."/>
            <person name="Baldrian P."/>
            <person name="Vilgalys R."/>
            <person name="Dunand C."/>
            <person name="Henrissat B."/>
            <person name="Grigoriev I.V."/>
            <person name="Hibbett D."/>
            <person name="Nagy L.G."/>
            <person name="Martin F.M."/>
        </authorList>
    </citation>
    <scope>NUCLEOTIDE SEQUENCE</scope>
    <source>
        <strain evidence="1">P2</strain>
    </source>
</reference>
<evidence type="ECO:0000313" key="2">
    <source>
        <dbReference type="Proteomes" id="UP000886501"/>
    </source>
</evidence>
<dbReference type="Proteomes" id="UP000886501">
    <property type="component" value="Unassembled WGS sequence"/>
</dbReference>
<name>A0ACB6YY38_THEGA</name>
<proteinExistence type="predicted"/>
<sequence>MPIKRQAVSSSPLPIISPELRRPPDSTLSPPMRLGRLRPRLASRVGGPETLNVYTAGFTSGAIGLLGYATFPDGYADASKLGGVIILYSFIPGGISAPYNLGRTLTREAGHWLELYHTFQSGCTGDGNSIADTPSEASPAYGCPIGRDTCTNDNPPDP</sequence>